<protein>
    <submittedName>
        <fullName evidence="2">Uncharacterized protein</fullName>
    </submittedName>
</protein>
<feature type="transmembrane region" description="Helical" evidence="1">
    <location>
        <begin position="20"/>
        <end position="38"/>
    </location>
</feature>
<dbReference type="AlphaFoldDB" id="J0XEA6"/>
<proteinExistence type="predicted"/>
<organism evidence="2 3">
    <name type="scientific">Actinomyces massiliensis F0489</name>
    <dbReference type="NCBI Taxonomy" id="1125718"/>
    <lineage>
        <taxon>Bacteria</taxon>
        <taxon>Bacillati</taxon>
        <taxon>Actinomycetota</taxon>
        <taxon>Actinomycetes</taxon>
        <taxon>Actinomycetales</taxon>
        <taxon>Actinomycetaceae</taxon>
        <taxon>Actinomyces</taxon>
    </lineage>
</organism>
<keyword evidence="3" id="KW-1185">Reference proteome</keyword>
<keyword evidence="1" id="KW-1133">Transmembrane helix</keyword>
<evidence type="ECO:0000313" key="2">
    <source>
        <dbReference type="EMBL" id="EJF47051.1"/>
    </source>
</evidence>
<keyword evidence="1" id="KW-0472">Membrane</keyword>
<gene>
    <name evidence="2" type="ORF">HMPREF1318_0500</name>
</gene>
<accession>J0XEA6</accession>
<dbReference type="EMBL" id="AKFT01000033">
    <property type="protein sequence ID" value="EJF47051.1"/>
    <property type="molecule type" value="Genomic_DNA"/>
</dbReference>
<dbReference type="Proteomes" id="UP000002941">
    <property type="component" value="Unassembled WGS sequence"/>
</dbReference>
<evidence type="ECO:0000256" key="1">
    <source>
        <dbReference type="SAM" id="Phobius"/>
    </source>
</evidence>
<reference evidence="2 3" key="1">
    <citation type="submission" date="2012-05" db="EMBL/GenBank/DDBJ databases">
        <authorList>
            <person name="Harkins D.M."/>
            <person name="Madupu R."/>
            <person name="Durkin A.S."/>
            <person name="Torralba M."/>
            <person name="Methe B."/>
            <person name="Sutton G.G."/>
            <person name="Nelson K.E."/>
        </authorList>
    </citation>
    <scope>NUCLEOTIDE SEQUENCE [LARGE SCALE GENOMIC DNA]</scope>
    <source>
        <strain evidence="2 3">F0489</strain>
    </source>
</reference>
<comment type="caution">
    <text evidence="2">The sequence shown here is derived from an EMBL/GenBank/DDBJ whole genome shotgun (WGS) entry which is preliminary data.</text>
</comment>
<evidence type="ECO:0000313" key="3">
    <source>
        <dbReference type="Proteomes" id="UP000002941"/>
    </source>
</evidence>
<keyword evidence="1" id="KW-0812">Transmembrane</keyword>
<name>J0XEA6_9ACTO</name>
<sequence length="147" mass="16678">MLGFSVLLESGEEYIPVEITIGFFLAVAGLTIWAISLWSKRRQRSLYPGDIVVNEKGLSQQYGRRKAAARWEDLNGRFTLVKTRRNEIILKLALRPTPGWKSSIDLWVSPVTSNASILVDLVRLCYRDPSMRDTAALYSRFSGFLLP</sequence>